<keyword evidence="4" id="KW-1185">Reference proteome</keyword>
<dbReference type="RefSeq" id="WP_230218943.1">
    <property type="nucleotide sequence ID" value="NZ_JAJKFT010000010.1"/>
</dbReference>
<feature type="domain" description="Transglutaminase-like" evidence="2">
    <location>
        <begin position="206"/>
        <end position="267"/>
    </location>
</feature>
<dbReference type="PROSITE" id="PS51257">
    <property type="entry name" value="PROKAR_LIPOPROTEIN"/>
    <property type="match status" value="1"/>
</dbReference>
<name>A0A9X1MNK6_9BACT</name>
<dbReference type="InterPro" id="IPR038765">
    <property type="entry name" value="Papain-like_cys_pep_sf"/>
</dbReference>
<dbReference type="EMBL" id="JAJKFT010000010">
    <property type="protein sequence ID" value="MCC9629182.1"/>
    <property type="molecule type" value="Genomic_DNA"/>
</dbReference>
<evidence type="ECO:0000313" key="3">
    <source>
        <dbReference type="EMBL" id="MCC9629182.1"/>
    </source>
</evidence>
<dbReference type="Pfam" id="PF01841">
    <property type="entry name" value="Transglut_core"/>
    <property type="match status" value="1"/>
</dbReference>
<dbReference type="InterPro" id="IPR002931">
    <property type="entry name" value="Transglutaminase-like"/>
</dbReference>
<feature type="signal peptide" evidence="1">
    <location>
        <begin position="1"/>
        <end position="20"/>
    </location>
</feature>
<protein>
    <submittedName>
        <fullName evidence="3">Transglutaminase domain-containing protein</fullName>
    </submittedName>
</protein>
<gene>
    <name evidence="3" type="ORF">LOC68_12305</name>
</gene>
<dbReference type="Gene3D" id="3.10.620.30">
    <property type="match status" value="1"/>
</dbReference>
<evidence type="ECO:0000313" key="4">
    <source>
        <dbReference type="Proteomes" id="UP001139103"/>
    </source>
</evidence>
<comment type="caution">
    <text evidence="3">The sequence shown here is derived from an EMBL/GenBank/DDBJ whole genome shotgun (WGS) entry which is preliminary data.</text>
</comment>
<evidence type="ECO:0000259" key="2">
    <source>
        <dbReference type="SMART" id="SM00460"/>
    </source>
</evidence>
<dbReference type="PANTHER" id="PTHR38339">
    <property type="entry name" value="TRANSGLUTAMINASE DOMAIN PROTEIN"/>
    <property type="match status" value="1"/>
</dbReference>
<dbReference type="Proteomes" id="UP001139103">
    <property type="component" value="Unassembled WGS sequence"/>
</dbReference>
<keyword evidence="1" id="KW-0732">Signal</keyword>
<accession>A0A9X1MNK6</accession>
<feature type="chain" id="PRO_5040806587" evidence="1">
    <location>
        <begin position="21"/>
        <end position="382"/>
    </location>
</feature>
<dbReference type="SMART" id="SM00460">
    <property type="entry name" value="TGc"/>
    <property type="match status" value="1"/>
</dbReference>
<organism evidence="3 4">
    <name type="scientific">Blastopirellula sediminis</name>
    <dbReference type="NCBI Taxonomy" id="2894196"/>
    <lineage>
        <taxon>Bacteria</taxon>
        <taxon>Pseudomonadati</taxon>
        <taxon>Planctomycetota</taxon>
        <taxon>Planctomycetia</taxon>
        <taxon>Pirellulales</taxon>
        <taxon>Pirellulaceae</taxon>
        <taxon>Blastopirellula</taxon>
    </lineage>
</organism>
<proteinExistence type="predicted"/>
<dbReference type="AlphaFoldDB" id="A0A9X1MNK6"/>
<evidence type="ECO:0000256" key="1">
    <source>
        <dbReference type="SAM" id="SignalP"/>
    </source>
</evidence>
<dbReference type="SUPFAM" id="SSF54001">
    <property type="entry name" value="Cysteine proteinases"/>
    <property type="match status" value="1"/>
</dbReference>
<dbReference type="PANTHER" id="PTHR38339:SF1">
    <property type="entry name" value="TRANSGLUTAMINASE-LIKE DOMAIN-CONTAINING PROTEIN"/>
    <property type="match status" value="1"/>
</dbReference>
<reference evidence="3" key="1">
    <citation type="submission" date="2021-11" db="EMBL/GenBank/DDBJ databases">
        <title>Genome sequence.</title>
        <authorList>
            <person name="Sun Q."/>
        </authorList>
    </citation>
    <scope>NUCLEOTIDE SEQUENCE</scope>
    <source>
        <strain evidence="3">JC732</strain>
    </source>
</reference>
<sequence>MRRFSVSCVLYLAFASVACGAETESLHPAQDYRAKRSEPVQHDVDFSIVVTPPYHTHKLQVWVPVPQTSAGQEIGSSEWSTFPLDVTPTIHVEPKYGNKFAYFEFDDPQGAQIIRHRFQAKVWQLDWKIDPLQVRTVDSWPTAFDKYRGGESQAVVVDERFSKLAEEVVPTLGNPLDNMESIMDYVIRDFRYDHVDASLQASSLHALTNRHGHCSDYHGFCASMGRALGYPTRVTYGLSLFPKNSPSHCKLEAFLPPYGWVSFDVSETQKLMASIQQDEMIGAEEKNQLLAAAKNRLTSGFRENAWLLQTQGTDYELAPKASRPVPVVRTAYVEADGVPLPEPDPANVEKKEFAWMTAHKYVADREVVNSFKDRETLNAYTK</sequence>